<keyword evidence="1" id="KW-0812">Transmembrane</keyword>
<gene>
    <name evidence="2" type="ORF">DUPY_01530</name>
</gene>
<dbReference type="AlphaFoldDB" id="A0A1E7X7J4"/>
<reference evidence="3" key="1">
    <citation type="journal article" date="2016" name="Front. Microbiol.">
        <title>Molecular Keys to the Janthinobacterium and Duganella spp. Interaction with the Plant Pathogen Fusarium graminearum.</title>
        <authorList>
            <person name="Haack F.S."/>
            <person name="Poehlein A."/>
            <person name="Kroger C."/>
            <person name="Voigt C.A."/>
            <person name="Piepenbring M."/>
            <person name="Bode H.B."/>
            <person name="Daniel R."/>
            <person name="Schafer W."/>
            <person name="Streit W.R."/>
        </authorList>
    </citation>
    <scope>NUCLEOTIDE SEQUENCE [LARGE SCALE GENOMIC DNA]</scope>
    <source>
        <strain evidence="3">T54</strain>
    </source>
</reference>
<keyword evidence="1" id="KW-0472">Membrane</keyword>
<organism evidence="2 3">
    <name type="scientific">Duganella phyllosphaerae</name>
    <dbReference type="NCBI Taxonomy" id="762836"/>
    <lineage>
        <taxon>Bacteria</taxon>
        <taxon>Pseudomonadati</taxon>
        <taxon>Pseudomonadota</taxon>
        <taxon>Betaproteobacteria</taxon>
        <taxon>Burkholderiales</taxon>
        <taxon>Oxalobacteraceae</taxon>
        <taxon>Telluria group</taxon>
        <taxon>Duganella</taxon>
    </lineage>
</organism>
<keyword evidence="3" id="KW-1185">Reference proteome</keyword>
<comment type="caution">
    <text evidence="2">The sequence shown here is derived from an EMBL/GenBank/DDBJ whole genome shotgun (WGS) entry which is preliminary data.</text>
</comment>
<evidence type="ECO:0008006" key="4">
    <source>
        <dbReference type="Google" id="ProtNLM"/>
    </source>
</evidence>
<evidence type="ECO:0000313" key="3">
    <source>
        <dbReference type="Proteomes" id="UP000175989"/>
    </source>
</evidence>
<evidence type="ECO:0000256" key="1">
    <source>
        <dbReference type="SAM" id="Phobius"/>
    </source>
</evidence>
<dbReference type="EMBL" id="LROM01000016">
    <property type="protein sequence ID" value="OFA09107.1"/>
    <property type="molecule type" value="Genomic_DNA"/>
</dbReference>
<dbReference type="Proteomes" id="UP000175989">
    <property type="component" value="Unassembled WGS sequence"/>
</dbReference>
<evidence type="ECO:0000313" key="2">
    <source>
        <dbReference type="EMBL" id="OFA09107.1"/>
    </source>
</evidence>
<sequence length="295" mass="33222">MGTAPQLPPLRVWLYGLFFAAAVLALLMPLRQLVEKKTGETLAADVQQFLSAPRAQGDVRVLGLGSSLLRAATPAANYQHLQGPRWRRLTKSYVGLGHLDVVLQSIVQQPPDVLVIDTNLLLPSDTLMEDLRDTLADAPKNAVYAVMARMGRGAPWSEQVLQQQDAPFRCVAVAPERLQQQRAILVPLQQAELSRAAVDTVLAGKLSRLSQKGVRIVFLDLRRSQQFEQDLLVEKQRWLQRWQRVLPPGPTIRYLSSPDFHQPDLYCDGRHLSSAGALRFAPWWRYQLEQMSKDH</sequence>
<proteinExistence type="predicted"/>
<protein>
    <recommendedName>
        <fullName evidence="4">SGNH hydrolase-type esterase domain-containing protein</fullName>
    </recommendedName>
</protein>
<name>A0A1E7X7J4_9BURK</name>
<feature type="transmembrane region" description="Helical" evidence="1">
    <location>
        <begin position="12"/>
        <end position="30"/>
    </location>
</feature>
<accession>A0A1E7X7J4</accession>
<keyword evidence="1" id="KW-1133">Transmembrane helix</keyword>